<evidence type="ECO:0000313" key="3">
    <source>
        <dbReference type="EMBL" id="CAG8542914.1"/>
    </source>
</evidence>
<keyword evidence="1" id="KW-0677">Repeat</keyword>
<organism evidence="3 4">
    <name type="scientific">Paraglomus occultum</name>
    <dbReference type="NCBI Taxonomy" id="144539"/>
    <lineage>
        <taxon>Eukaryota</taxon>
        <taxon>Fungi</taxon>
        <taxon>Fungi incertae sedis</taxon>
        <taxon>Mucoromycota</taxon>
        <taxon>Glomeromycotina</taxon>
        <taxon>Glomeromycetes</taxon>
        <taxon>Paraglomerales</taxon>
        <taxon>Paraglomeraceae</taxon>
        <taxon>Paraglomus</taxon>
    </lineage>
</organism>
<keyword evidence="2" id="KW-0812">Transmembrane</keyword>
<feature type="transmembrane region" description="Helical" evidence="2">
    <location>
        <begin position="462"/>
        <end position="481"/>
    </location>
</feature>
<feature type="transmembrane region" description="Helical" evidence="2">
    <location>
        <begin position="664"/>
        <end position="686"/>
    </location>
</feature>
<keyword evidence="4" id="KW-1185">Reference proteome</keyword>
<reference evidence="3" key="1">
    <citation type="submission" date="2021-06" db="EMBL/GenBank/DDBJ databases">
        <authorList>
            <person name="Kallberg Y."/>
            <person name="Tangrot J."/>
            <person name="Rosling A."/>
        </authorList>
    </citation>
    <scope>NUCLEOTIDE SEQUENCE</scope>
    <source>
        <strain evidence="3">IA702</strain>
    </source>
</reference>
<dbReference type="PANTHER" id="PTHR10582:SF2">
    <property type="entry name" value="INACTIVE"/>
    <property type="match status" value="1"/>
</dbReference>
<dbReference type="GO" id="GO:0098703">
    <property type="term" value="P:calcium ion import across plasma membrane"/>
    <property type="evidence" value="ECO:0007669"/>
    <property type="project" value="TreeGrafter"/>
</dbReference>
<sequence length="759" mass="88008">MFSTRSETRAVKQFVIEPWVTPHIKTAIILDDKNDRVLFIGKHTIQLWSNFTEERTLQYIWCRPIIKKNREKNFIKGYFIKWAELTRGPDGEFIIAFEYEVDGISNSIKTGFHLPRKDAPASFHTVRDASFALGFLNSFEQESWPTERYRRYETLMDECQGIIRRALSSSEGDVFEHVEDFGSIESTDESEHRLRPLIPLWLEIIGGISNDDSKAIWSKGSILKVLMQFDCERANTLIEELLKKEKISLRFYDLEKHECPQSDLSYAISLGRTEIVRSLLRYYCKSAEKSESMKSVNRNSKFKPNPENSLRLVVPAFSRLCSKHPGTAVELVKSISYFQLNRPAVWSNKRENFAYSDMEKSSDDVYKADANNDTVFKWSRFFSNEHRNESYPYLVCTVPLPNFTQYPEPPESRLGFLNVLKWGKYLSPFASAVLQGRYDMFGEPAMEAIINFKWRKFARIRYIFFIGVYFLYLASFMAAVTLDSERAQQGNETEHLIRFFSSVVLILGFIFIGLEVMQMIAYRSYYVTIYNLIDLASTLMPITYAIGALSGSDVRRQYVGGSMFFVYVNFILRLRVFKGFGIPIFIIIEIFNRVQGIMFIIAMMVVAYTHIYWLLLSYAEITDLVGNSTVIGQFATPEESLVSVFFFVTNNFGNISDAYGNPTIALLTIAFTFITAIVLLNILIALMSDVVGDAKTVGRHAWLKQKAELICELEMCTLTRKQRQRLDFFPYLIYYYAKSDSINEYKKRLEKHRKKENIY</sequence>
<dbReference type="GO" id="GO:0005216">
    <property type="term" value="F:monoatomic ion channel activity"/>
    <property type="evidence" value="ECO:0007669"/>
    <property type="project" value="InterPro"/>
</dbReference>
<protein>
    <submittedName>
        <fullName evidence="3">4911_t:CDS:1</fullName>
    </submittedName>
</protein>
<gene>
    <name evidence="3" type="ORF">POCULU_LOCUS4627</name>
</gene>
<keyword evidence="2" id="KW-1133">Transmembrane helix</keyword>
<dbReference type="Proteomes" id="UP000789572">
    <property type="component" value="Unassembled WGS sequence"/>
</dbReference>
<dbReference type="PANTHER" id="PTHR10582">
    <property type="entry name" value="TRANSIENT RECEPTOR POTENTIAL ION CHANNEL PROTEIN"/>
    <property type="match status" value="1"/>
</dbReference>
<accession>A0A9N9AUF1</accession>
<feature type="transmembrane region" description="Helical" evidence="2">
    <location>
        <begin position="597"/>
        <end position="615"/>
    </location>
</feature>
<evidence type="ECO:0000256" key="2">
    <source>
        <dbReference type="SAM" id="Phobius"/>
    </source>
</evidence>
<feature type="transmembrane region" description="Helical" evidence="2">
    <location>
        <begin position="496"/>
        <end position="514"/>
    </location>
</feature>
<keyword evidence="2" id="KW-0472">Membrane</keyword>
<feature type="transmembrane region" description="Helical" evidence="2">
    <location>
        <begin position="526"/>
        <end position="546"/>
    </location>
</feature>
<dbReference type="GO" id="GO:0005886">
    <property type="term" value="C:plasma membrane"/>
    <property type="evidence" value="ECO:0007669"/>
    <property type="project" value="TreeGrafter"/>
</dbReference>
<evidence type="ECO:0000256" key="1">
    <source>
        <dbReference type="ARBA" id="ARBA00022737"/>
    </source>
</evidence>
<dbReference type="EMBL" id="CAJVPJ010000615">
    <property type="protein sequence ID" value="CAG8542914.1"/>
    <property type="molecule type" value="Genomic_DNA"/>
</dbReference>
<name>A0A9N9AUF1_9GLOM</name>
<dbReference type="AlphaFoldDB" id="A0A9N9AUF1"/>
<proteinExistence type="predicted"/>
<dbReference type="InterPro" id="IPR024862">
    <property type="entry name" value="TRPV"/>
</dbReference>
<comment type="caution">
    <text evidence="3">The sequence shown here is derived from an EMBL/GenBank/DDBJ whole genome shotgun (WGS) entry which is preliminary data.</text>
</comment>
<dbReference type="OrthoDB" id="2377581at2759"/>
<evidence type="ECO:0000313" key="4">
    <source>
        <dbReference type="Proteomes" id="UP000789572"/>
    </source>
</evidence>
<feature type="transmembrane region" description="Helical" evidence="2">
    <location>
        <begin position="558"/>
        <end position="576"/>
    </location>
</feature>